<keyword evidence="1" id="KW-1133">Transmembrane helix</keyword>
<sequence length="34" mass="3941">MCGCEIYVNTTVCCVTCLSVESSFFFLFWTYVPF</sequence>
<evidence type="ECO:0000313" key="2">
    <source>
        <dbReference type="EMBL" id="JAH51739.1"/>
    </source>
</evidence>
<feature type="transmembrane region" description="Helical" evidence="1">
    <location>
        <begin position="6"/>
        <end position="32"/>
    </location>
</feature>
<dbReference type="AlphaFoldDB" id="A0A0E9TDJ4"/>
<evidence type="ECO:0000256" key="1">
    <source>
        <dbReference type="SAM" id="Phobius"/>
    </source>
</evidence>
<accession>A0A0E9TDJ4</accession>
<keyword evidence="1" id="KW-0812">Transmembrane</keyword>
<reference evidence="2" key="1">
    <citation type="submission" date="2014-11" db="EMBL/GenBank/DDBJ databases">
        <authorList>
            <person name="Amaro Gonzalez C."/>
        </authorList>
    </citation>
    <scope>NUCLEOTIDE SEQUENCE</scope>
</reference>
<reference evidence="2" key="2">
    <citation type="journal article" date="2015" name="Fish Shellfish Immunol.">
        <title>Early steps in the European eel (Anguilla anguilla)-Vibrio vulnificus interaction in the gills: Role of the RtxA13 toxin.</title>
        <authorList>
            <person name="Callol A."/>
            <person name="Pajuelo D."/>
            <person name="Ebbesson L."/>
            <person name="Teles M."/>
            <person name="MacKenzie S."/>
            <person name="Amaro C."/>
        </authorList>
    </citation>
    <scope>NUCLEOTIDE SEQUENCE</scope>
</reference>
<proteinExistence type="predicted"/>
<protein>
    <submittedName>
        <fullName evidence="2">Uncharacterized protein</fullName>
    </submittedName>
</protein>
<name>A0A0E9TDJ4_ANGAN</name>
<organism evidence="2">
    <name type="scientific">Anguilla anguilla</name>
    <name type="common">European freshwater eel</name>
    <name type="synonym">Muraena anguilla</name>
    <dbReference type="NCBI Taxonomy" id="7936"/>
    <lineage>
        <taxon>Eukaryota</taxon>
        <taxon>Metazoa</taxon>
        <taxon>Chordata</taxon>
        <taxon>Craniata</taxon>
        <taxon>Vertebrata</taxon>
        <taxon>Euteleostomi</taxon>
        <taxon>Actinopterygii</taxon>
        <taxon>Neopterygii</taxon>
        <taxon>Teleostei</taxon>
        <taxon>Anguilliformes</taxon>
        <taxon>Anguillidae</taxon>
        <taxon>Anguilla</taxon>
    </lineage>
</organism>
<keyword evidence="1" id="KW-0472">Membrane</keyword>
<dbReference type="EMBL" id="GBXM01056838">
    <property type="protein sequence ID" value="JAH51739.1"/>
    <property type="molecule type" value="Transcribed_RNA"/>
</dbReference>